<evidence type="ECO:0000259" key="6">
    <source>
        <dbReference type="Pfam" id="PF01625"/>
    </source>
</evidence>
<dbReference type="InterPro" id="IPR002569">
    <property type="entry name" value="Met_Sox_Rdtase_MsrA_dom"/>
</dbReference>
<evidence type="ECO:0000256" key="1">
    <source>
        <dbReference type="ARBA" id="ARBA00012502"/>
    </source>
</evidence>
<proteinExistence type="predicted"/>
<dbReference type="Proteomes" id="UP000197097">
    <property type="component" value="Unassembled WGS sequence"/>
</dbReference>
<evidence type="ECO:0000256" key="4">
    <source>
        <dbReference type="ARBA" id="ARBA00048782"/>
    </source>
</evidence>
<dbReference type="EC" id="1.8.4.11" evidence="1"/>
<evidence type="ECO:0000256" key="5">
    <source>
        <dbReference type="SAM" id="MobiDB-lite"/>
    </source>
</evidence>
<protein>
    <recommendedName>
        <fullName evidence="1">peptide-methionine (S)-S-oxide reductase</fullName>
        <ecNumber evidence="1">1.8.4.11</ecNumber>
    </recommendedName>
</protein>
<name>A0A246JZ46_9SPHN</name>
<evidence type="ECO:0000256" key="3">
    <source>
        <dbReference type="ARBA" id="ARBA00047806"/>
    </source>
</evidence>
<comment type="catalytic activity">
    <reaction evidence="3">
        <text>L-methionyl-[protein] + [thioredoxin]-disulfide + H2O = L-methionyl-(S)-S-oxide-[protein] + [thioredoxin]-dithiol</text>
        <dbReference type="Rhea" id="RHEA:14217"/>
        <dbReference type="Rhea" id="RHEA-COMP:10698"/>
        <dbReference type="Rhea" id="RHEA-COMP:10700"/>
        <dbReference type="Rhea" id="RHEA-COMP:12313"/>
        <dbReference type="Rhea" id="RHEA-COMP:12315"/>
        <dbReference type="ChEBI" id="CHEBI:15377"/>
        <dbReference type="ChEBI" id="CHEBI:16044"/>
        <dbReference type="ChEBI" id="CHEBI:29950"/>
        <dbReference type="ChEBI" id="CHEBI:44120"/>
        <dbReference type="ChEBI" id="CHEBI:50058"/>
        <dbReference type="EC" id="1.8.4.11"/>
    </reaction>
</comment>
<feature type="region of interest" description="Disordered" evidence="5">
    <location>
        <begin position="171"/>
        <end position="200"/>
    </location>
</feature>
<feature type="domain" description="Peptide methionine sulphoxide reductase MsrA" evidence="6">
    <location>
        <begin position="5"/>
        <end position="139"/>
    </location>
</feature>
<dbReference type="OrthoDB" id="4174719at2"/>
<dbReference type="Gene3D" id="3.30.1060.10">
    <property type="entry name" value="Peptide methionine sulphoxide reductase MsrA"/>
    <property type="match status" value="1"/>
</dbReference>
<evidence type="ECO:0000313" key="8">
    <source>
        <dbReference type="Proteomes" id="UP000197097"/>
    </source>
</evidence>
<accession>A0A246JZ46</accession>
<dbReference type="PANTHER" id="PTHR43774:SF1">
    <property type="entry name" value="PEPTIDE METHIONINE SULFOXIDE REDUCTASE MSRA 2"/>
    <property type="match status" value="1"/>
</dbReference>
<reference evidence="7 8" key="1">
    <citation type="journal article" date="2002" name="Int. J. Syst. Evol. Microbiol.">
        <title>Sphingopyxis witflariensis sp. nov., isolated from activated sludge.</title>
        <authorList>
            <person name="Kampfer P."/>
            <person name="Witzenberger R."/>
            <person name="Denner E.B."/>
            <person name="Busse H.J."/>
            <person name="Neef A."/>
        </authorList>
    </citation>
    <scope>NUCLEOTIDE SEQUENCE [LARGE SCALE GENOMIC DNA]</scope>
    <source>
        <strain evidence="7 8">DSM 14551</strain>
    </source>
</reference>
<dbReference type="PANTHER" id="PTHR43774">
    <property type="entry name" value="PEPTIDE METHIONINE SULFOXIDE REDUCTASE"/>
    <property type="match status" value="1"/>
</dbReference>
<dbReference type="SUPFAM" id="SSF55068">
    <property type="entry name" value="Peptide methionine sulfoxide reductase"/>
    <property type="match status" value="1"/>
</dbReference>
<dbReference type="GO" id="GO:0008113">
    <property type="term" value="F:peptide-methionine (S)-S-oxide reductase activity"/>
    <property type="evidence" value="ECO:0007669"/>
    <property type="project" value="UniProtKB-EC"/>
</dbReference>
<dbReference type="Pfam" id="PF01625">
    <property type="entry name" value="PMSR"/>
    <property type="match status" value="1"/>
</dbReference>
<evidence type="ECO:0000256" key="2">
    <source>
        <dbReference type="ARBA" id="ARBA00023002"/>
    </source>
</evidence>
<gene>
    <name evidence="7" type="ORF">CDQ91_08275</name>
</gene>
<keyword evidence="2" id="KW-0560">Oxidoreductase</keyword>
<dbReference type="InterPro" id="IPR036509">
    <property type="entry name" value="Met_Sox_Rdtase_MsrA_sf"/>
</dbReference>
<dbReference type="EMBL" id="NISJ01000003">
    <property type="protein sequence ID" value="OWQ98461.1"/>
    <property type="molecule type" value="Genomic_DNA"/>
</dbReference>
<dbReference type="RefSeq" id="WP_088472232.1">
    <property type="nucleotide sequence ID" value="NZ_NISJ01000003.1"/>
</dbReference>
<comment type="caution">
    <text evidence="7">The sequence shown here is derived from an EMBL/GenBank/DDBJ whole genome shotgun (WGS) entry which is preliminary data.</text>
</comment>
<comment type="catalytic activity">
    <reaction evidence="4">
        <text>[thioredoxin]-disulfide + L-methionine + H2O = L-methionine (S)-S-oxide + [thioredoxin]-dithiol</text>
        <dbReference type="Rhea" id="RHEA:19993"/>
        <dbReference type="Rhea" id="RHEA-COMP:10698"/>
        <dbReference type="Rhea" id="RHEA-COMP:10700"/>
        <dbReference type="ChEBI" id="CHEBI:15377"/>
        <dbReference type="ChEBI" id="CHEBI:29950"/>
        <dbReference type="ChEBI" id="CHEBI:50058"/>
        <dbReference type="ChEBI" id="CHEBI:57844"/>
        <dbReference type="ChEBI" id="CHEBI:58772"/>
        <dbReference type="EC" id="1.8.4.11"/>
    </reaction>
</comment>
<sequence length="200" mass="22506">MTKMGFGGGCHWCTEGVFQALRGVAQVDQGFVQSDAPADSWSEGVIVTFDRSIIPVATLCEVHLRTHSAARARSPRDKYRSAIYIFDESQRHEAEQEIARFAEGFGKPAHTQVLPFRGFKPSDERYQNYYRTDPSRPFCRRFIDPKLDYIRQHFSDVALPESNAVAEHAVDRGNVSQDRDSAAIMTDNSSSVETQSRTSP</sequence>
<keyword evidence="8" id="KW-1185">Reference proteome</keyword>
<evidence type="ECO:0000313" key="7">
    <source>
        <dbReference type="EMBL" id="OWQ98461.1"/>
    </source>
</evidence>
<dbReference type="AlphaFoldDB" id="A0A246JZ46"/>
<feature type="compositionally biased region" description="Polar residues" evidence="5">
    <location>
        <begin position="186"/>
        <end position="200"/>
    </location>
</feature>
<organism evidence="7 8">
    <name type="scientific">Sphingopyxis witflariensis</name>
    <dbReference type="NCBI Taxonomy" id="173675"/>
    <lineage>
        <taxon>Bacteria</taxon>
        <taxon>Pseudomonadati</taxon>
        <taxon>Pseudomonadota</taxon>
        <taxon>Alphaproteobacteria</taxon>
        <taxon>Sphingomonadales</taxon>
        <taxon>Sphingomonadaceae</taxon>
        <taxon>Sphingopyxis</taxon>
    </lineage>
</organism>